<proteinExistence type="inferred from homology"/>
<comment type="similarity">
    <text evidence="1">Belongs to the LysR transcriptional regulatory family.</text>
</comment>
<feature type="domain" description="HTH lysR-type" evidence="5">
    <location>
        <begin position="3"/>
        <end position="60"/>
    </location>
</feature>
<dbReference type="GO" id="GO:0043565">
    <property type="term" value="F:sequence-specific DNA binding"/>
    <property type="evidence" value="ECO:0007669"/>
    <property type="project" value="TreeGrafter"/>
</dbReference>
<dbReference type="Gene3D" id="1.10.10.10">
    <property type="entry name" value="Winged helix-like DNA-binding domain superfamily/Winged helix DNA-binding domain"/>
    <property type="match status" value="1"/>
</dbReference>
<protein>
    <submittedName>
        <fullName evidence="6">DNA-binding transcriptional LysR family regulator</fullName>
    </submittedName>
</protein>
<keyword evidence="4" id="KW-0804">Transcription</keyword>
<dbReference type="Pfam" id="PF03466">
    <property type="entry name" value="LysR_substrate"/>
    <property type="match status" value="1"/>
</dbReference>
<dbReference type="InterPro" id="IPR000847">
    <property type="entry name" value="LysR_HTH_N"/>
</dbReference>
<keyword evidence="7" id="KW-1185">Reference proteome</keyword>
<dbReference type="RefSeq" id="WP_183725257.1">
    <property type="nucleotide sequence ID" value="NZ_JACHBW010000009.1"/>
</dbReference>
<organism evidence="6 7">
    <name type="scientific">Paraburkholderia bannensis</name>
    <dbReference type="NCBI Taxonomy" id="765414"/>
    <lineage>
        <taxon>Bacteria</taxon>
        <taxon>Pseudomonadati</taxon>
        <taxon>Pseudomonadota</taxon>
        <taxon>Betaproteobacteria</taxon>
        <taxon>Burkholderiales</taxon>
        <taxon>Burkholderiaceae</taxon>
        <taxon>Paraburkholderia</taxon>
    </lineage>
</organism>
<dbReference type="Gene3D" id="3.40.190.290">
    <property type="match status" value="1"/>
</dbReference>
<dbReference type="PANTHER" id="PTHR30537:SF1">
    <property type="entry name" value="HTH-TYPE TRANSCRIPTIONAL REGULATOR PGRR"/>
    <property type="match status" value="1"/>
</dbReference>
<dbReference type="Proteomes" id="UP000571554">
    <property type="component" value="Unassembled WGS sequence"/>
</dbReference>
<gene>
    <name evidence="6" type="ORF">F4827_003527</name>
</gene>
<dbReference type="SUPFAM" id="SSF46785">
    <property type="entry name" value="Winged helix' DNA-binding domain"/>
    <property type="match status" value="1"/>
</dbReference>
<sequence length="298" mass="32286">MRDLLAHLPIVVCVDKCGGFAAAAAALNMSPSAVSHAVRVVEDRLGEPLFARTTRSVALTEAGARFLASIGPALDDIDKAVESLTAQRGEVTGLLRINAPRVAVLLVLAPILAKLAWIHPRLTVEVHTNDAFVDIIEQGFDAGIRLGDSIQQDMVSSRLTPPFKAIMVATPDYLASRGTPQSVDELANHNCVGFRLLGSGALYEWDLRDGERKISARVGGTSVITDASFARDLALAGVGIGYIFEPLVRADLRDERLRWILPEASIEEQGLFLYFPRRAALAPKLRAFIDVARSLLRE</sequence>
<evidence type="ECO:0000313" key="6">
    <source>
        <dbReference type="EMBL" id="MBB6103672.1"/>
    </source>
</evidence>
<evidence type="ECO:0000256" key="2">
    <source>
        <dbReference type="ARBA" id="ARBA00023015"/>
    </source>
</evidence>
<reference evidence="6 7" key="1">
    <citation type="submission" date="2020-08" db="EMBL/GenBank/DDBJ databases">
        <title>Above-ground endophytic microbial communities from plants in different locations in the United States.</title>
        <authorList>
            <person name="Frank C."/>
        </authorList>
    </citation>
    <scope>NUCLEOTIDE SEQUENCE [LARGE SCALE GENOMIC DNA]</scope>
    <source>
        <strain evidence="6 7">WP4_2_2</strain>
    </source>
</reference>
<evidence type="ECO:0000256" key="3">
    <source>
        <dbReference type="ARBA" id="ARBA00023125"/>
    </source>
</evidence>
<dbReference type="GO" id="GO:0003700">
    <property type="term" value="F:DNA-binding transcription factor activity"/>
    <property type="evidence" value="ECO:0007669"/>
    <property type="project" value="InterPro"/>
</dbReference>
<dbReference type="PANTHER" id="PTHR30537">
    <property type="entry name" value="HTH-TYPE TRANSCRIPTIONAL REGULATOR"/>
    <property type="match status" value="1"/>
</dbReference>
<dbReference type="AlphaFoldDB" id="A0A7W9TYC1"/>
<dbReference type="PROSITE" id="PS50931">
    <property type="entry name" value="HTH_LYSR"/>
    <property type="match status" value="1"/>
</dbReference>
<keyword evidence="3 6" id="KW-0238">DNA-binding</keyword>
<dbReference type="InterPro" id="IPR058163">
    <property type="entry name" value="LysR-type_TF_proteobact-type"/>
</dbReference>
<name>A0A7W9TYC1_9BURK</name>
<comment type="caution">
    <text evidence="6">The sequence shown here is derived from an EMBL/GenBank/DDBJ whole genome shotgun (WGS) entry which is preliminary data.</text>
</comment>
<evidence type="ECO:0000259" key="5">
    <source>
        <dbReference type="PROSITE" id="PS50931"/>
    </source>
</evidence>
<evidence type="ECO:0000256" key="1">
    <source>
        <dbReference type="ARBA" id="ARBA00009437"/>
    </source>
</evidence>
<dbReference type="FunFam" id="1.10.10.10:FF:000001">
    <property type="entry name" value="LysR family transcriptional regulator"/>
    <property type="match status" value="1"/>
</dbReference>
<dbReference type="InterPro" id="IPR036390">
    <property type="entry name" value="WH_DNA-bd_sf"/>
</dbReference>
<dbReference type="InterPro" id="IPR005119">
    <property type="entry name" value="LysR_subst-bd"/>
</dbReference>
<dbReference type="Pfam" id="PF00126">
    <property type="entry name" value="HTH_1"/>
    <property type="match status" value="1"/>
</dbReference>
<accession>A0A7W9TYC1</accession>
<evidence type="ECO:0000256" key="4">
    <source>
        <dbReference type="ARBA" id="ARBA00023163"/>
    </source>
</evidence>
<evidence type="ECO:0000313" key="7">
    <source>
        <dbReference type="Proteomes" id="UP000571554"/>
    </source>
</evidence>
<keyword evidence="2" id="KW-0805">Transcription regulation</keyword>
<dbReference type="InterPro" id="IPR036388">
    <property type="entry name" value="WH-like_DNA-bd_sf"/>
</dbReference>
<dbReference type="GO" id="GO:0006351">
    <property type="term" value="P:DNA-templated transcription"/>
    <property type="evidence" value="ECO:0007669"/>
    <property type="project" value="TreeGrafter"/>
</dbReference>
<dbReference type="SUPFAM" id="SSF53850">
    <property type="entry name" value="Periplasmic binding protein-like II"/>
    <property type="match status" value="1"/>
</dbReference>
<dbReference type="EMBL" id="JACHBW010000009">
    <property type="protein sequence ID" value="MBB6103672.1"/>
    <property type="molecule type" value="Genomic_DNA"/>
</dbReference>